<evidence type="ECO:0000313" key="2">
    <source>
        <dbReference type="EMBL" id="KAJ7737617.1"/>
    </source>
</evidence>
<dbReference type="Proteomes" id="UP001215280">
    <property type="component" value="Unassembled WGS sequence"/>
</dbReference>
<feature type="region of interest" description="Disordered" evidence="1">
    <location>
        <begin position="157"/>
        <end position="195"/>
    </location>
</feature>
<evidence type="ECO:0000256" key="1">
    <source>
        <dbReference type="SAM" id="MobiDB-lite"/>
    </source>
</evidence>
<name>A0AAD7IAQ5_9AGAR</name>
<feature type="region of interest" description="Disordered" evidence="1">
    <location>
        <begin position="1200"/>
        <end position="1232"/>
    </location>
</feature>
<reference evidence="2" key="1">
    <citation type="submission" date="2023-03" db="EMBL/GenBank/DDBJ databases">
        <title>Massive genome expansion in bonnet fungi (Mycena s.s.) driven by repeated elements and novel gene families across ecological guilds.</title>
        <authorList>
            <consortium name="Lawrence Berkeley National Laboratory"/>
            <person name="Harder C.B."/>
            <person name="Miyauchi S."/>
            <person name="Viragh M."/>
            <person name="Kuo A."/>
            <person name="Thoen E."/>
            <person name="Andreopoulos B."/>
            <person name="Lu D."/>
            <person name="Skrede I."/>
            <person name="Drula E."/>
            <person name="Henrissat B."/>
            <person name="Morin E."/>
            <person name="Kohler A."/>
            <person name="Barry K."/>
            <person name="LaButti K."/>
            <person name="Morin E."/>
            <person name="Salamov A."/>
            <person name="Lipzen A."/>
            <person name="Mereny Z."/>
            <person name="Hegedus B."/>
            <person name="Baldrian P."/>
            <person name="Stursova M."/>
            <person name="Weitz H."/>
            <person name="Taylor A."/>
            <person name="Grigoriev I.V."/>
            <person name="Nagy L.G."/>
            <person name="Martin F."/>
            <person name="Kauserud H."/>
        </authorList>
    </citation>
    <scope>NUCLEOTIDE SEQUENCE</scope>
    <source>
        <strain evidence="2">CBHHK188m</strain>
    </source>
</reference>
<organism evidence="2 3">
    <name type="scientific">Mycena maculata</name>
    <dbReference type="NCBI Taxonomy" id="230809"/>
    <lineage>
        <taxon>Eukaryota</taxon>
        <taxon>Fungi</taxon>
        <taxon>Dikarya</taxon>
        <taxon>Basidiomycota</taxon>
        <taxon>Agaricomycotina</taxon>
        <taxon>Agaricomycetes</taxon>
        <taxon>Agaricomycetidae</taxon>
        <taxon>Agaricales</taxon>
        <taxon>Marasmiineae</taxon>
        <taxon>Mycenaceae</taxon>
        <taxon>Mycena</taxon>
    </lineage>
</organism>
<dbReference type="AlphaFoldDB" id="A0AAD7IAQ5"/>
<comment type="caution">
    <text evidence="2">The sequence shown here is derived from an EMBL/GenBank/DDBJ whole genome shotgun (WGS) entry which is preliminary data.</text>
</comment>
<protein>
    <submittedName>
        <fullName evidence="2">Uncharacterized protein</fullName>
    </submittedName>
</protein>
<feature type="region of interest" description="Disordered" evidence="1">
    <location>
        <begin position="943"/>
        <end position="973"/>
    </location>
</feature>
<feature type="compositionally biased region" description="Basic and acidic residues" evidence="1">
    <location>
        <begin position="943"/>
        <end position="958"/>
    </location>
</feature>
<feature type="compositionally biased region" description="Low complexity" evidence="1">
    <location>
        <begin position="157"/>
        <end position="166"/>
    </location>
</feature>
<dbReference type="EMBL" id="JARJLG010000142">
    <property type="protein sequence ID" value="KAJ7737617.1"/>
    <property type="molecule type" value="Genomic_DNA"/>
</dbReference>
<feature type="compositionally biased region" description="Basic and acidic residues" evidence="1">
    <location>
        <begin position="1200"/>
        <end position="1213"/>
    </location>
</feature>
<accession>A0AAD7IAQ5</accession>
<gene>
    <name evidence="2" type="ORF">DFH07DRAFT_944234</name>
</gene>
<sequence length="1263" mass="139964">MAPNRGPSSNHTPADQQLIDSLSGRDVIEFRNHIYSPAYIRAHVGIFVNRDWIDTSELREFLRERNLSFESQPEPLALPAASPTRIKIETGAPRVSVPAVKIELAGPDITALPADPVRTRLLREDGHEVVEILSDSESEDNIFDSDFEVAQSLMRASSPRSSSLPPITAFDSHNSDFPSDTDSDDEPQDSDTIWQDPGITSQVLVGQFRITEKLTVQRLEYVMPPGVIPSIWPIPIVPTAFILDLGSNYDAINPSTGAMYTMDWLIRNHDNDSWKSSGSGKSDGEPLVTFDIGKPRIACRRARMTCKGGHACERIDPKLMQVERYDLDPTTRDAVFSAQQDTRRREGTSAEDTAAGFFDLVDKKCCTATDSTGNICQGRPKLMPKQGTATRGHQYWVACDGWRKDFKLHHRTFVIPDYVNESMLLKLFAGKPIAEDSSKDTPPCSRIVPPRTGLKLKFCPHTHIVDGRVETRSAIRHYPCCAKRTIYVPEDETIRRAVIVHTPRIPHSHPMPALTKVSLDVKEKYIACVEAAGPVGATVNKVDNSKSTKVLLGGKTPAMFSPALQNGRVKRDIIRVSKTKKYPSGLGISGAALLFLEDQKKPLDKRYIHCFRLMDDGAVLIITGVPYLIRLLDDAGVLAFDDDTTFKRILGEMNEWELALFIKAVQCAATVVRAYINRASADFYEVLFDELQRVKKLITDKVLGFKRFVRGGNLLVMNADMEAAQVLGAARSVMKTNDPEYSRIPNDTSPSEAATYFVKICYRHSKEAIHDFKGMVTPAQYERLMDFMYLDSKERLNEFSKFVKDLGIKKIQDWWAHKEISDWIIPCLVKSQSNILPADWDSTPATTNTGETQHHWTNAMTGIKLTLVEAIESAREVDEKKAQEIEASMNNGILANSQNEVHHRLSRNLQRQSKAAQKVRESNELANMSSDIAAELAELKEMRRQSSAREKELREKLKSVKSTTGPAKRGRQSSRVVVVASSSTGRVRTTVVPGPASPIEVENTAAAAAVVPALPDLSASTSAFEWPVNDHTQWDQLEFSSGAQMAPSAAFAPSLDFNFGAQLAPSAPFAFDASTAPMPTYFPDHFGPTDLTTASMTIPDYPTFSGWEPSTMDELLNSQIFGPYTPSADIQMGGISVDYGVSNFPDQLPTLPAPPSPSDLSSPPHIPAPTIPRKRRQEVDETNIITSSRVRVKSTKLQEIDSHKRAKTKDSSRGFDTPVMSEPRAAHFGNSDDSVYSLSLTFTVATCKEHGSKEESQRKVVGE</sequence>
<proteinExistence type="predicted"/>
<evidence type="ECO:0000313" key="3">
    <source>
        <dbReference type="Proteomes" id="UP001215280"/>
    </source>
</evidence>
<feature type="compositionally biased region" description="Acidic residues" evidence="1">
    <location>
        <begin position="179"/>
        <end position="189"/>
    </location>
</feature>
<keyword evidence="3" id="KW-1185">Reference proteome</keyword>
<feature type="region of interest" description="Disordered" evidence="1">
    <location>
        <begin position="1147"/>
        <end position="1171"/>
    </location>
</feature>